<feature type="region of interest" description="Disordered" evidence="1">
    <location>
        <begin position="1"/>
        <end position="22"/>
    </location>
</feature>
<gene>
    <name evidence="2" type="ORF">POM88_007161</name>
</gene>
<evidence type="ECO:0000256" key="1">
    <source>
        <dbReference type="SAM" id="MobiDB-lite"/>
    </source>
</evidence>
<reference evidence="2" key="1">
    <citation type="submission" date="2023-02" db="EMBL/GenBank/DDBJ databases">
        <title>Genome of toxic invasive species Heracleum sosnowskyi carries increased number of genes despite the absence of recent whole-genome duplications.</title>
        <authorList>
            <person name="Schelkunov M."/>
            <person name="Shtratnikova V."/>
            <person name="Makarenko M."/>
            <person name="Klepikova A."/>
            <person name="Omelchenko D."/>
            <person name="Novikova G."/>
            <person name="Obukhova E."/>
            <person name="Bogdanov V."/>
            <person name="Penin A."/>
            <person name="Logacheva M."/>
        </authorList>
    </citation>
    <scope>NUCLEOTIDE SEQUENCE</scope>
    <source>
        <strain evidence="2">Hsosn_3</strain>
        <tissue evidence="2">Leaf</tissue>
    </source>
</reference>
<reference evidence="2" key="2">
    <citation type="submission" date="2023-05" db="EMBL/GenBank/DDBJ databases">
        <authorList>
            <person name="Schelkunov M.I."/>
        </authorList>
    </citation>
    <scope>NUCLEOTIDE SEQUENCE</scope>
    <source>
        <strain evidence="2">Hsosn_3</strain>
        <tissue evidence="2">Leaf</tissue>
    </source>
</reference>
<organism evidence="2 3">
    <name type="scientific">Heracleum sosnowskyi</name>
    <dbReference type="NCBI Taxonomy" id="360622"/>
    <lineage>
        <taxon>Eukaryota</taxon>
        <taxon>Viridiplantae</taxon>
        <taxon>Streptophyta</taxon>
        <taxon>Embryophyta</taxon>
        <taxon>Tracheophyta</taxon>
        <taxon>Spermatophyta</taxon>
        <taxon>Magnoliopsida</taxon>
        <taxon>eudicotyledons</taxon>
        <taxon>Gunneridae</taxon>
        <taxon>Pentapetalae</taxon>
        <taxon>asterids</taxon>
        <taxon>campanulids</taxon>
        <taxon>Apiales</taxon>
        <taxon>Apiaceae</taxon>
        <taxon>Apioideae</taxon>
        <taxon>apioid superclade</taxon>
        <taxon>Tordylieae</taxon>
        <taxon>Tordyliinae</taxon>
        <taxon>Heracleum</taxon>
    </lineage>
</organism>
<keyword evidence="3" id="KW-1185">Reference proteome</keyword>
<accession>A0AAD8J4W9</accession>
<dbReference type="AlphaFoldDB" id="A0AAD8J4W9"/>
<dbReference type="EMBL" id="JAUIZM010000002">
    <property type="protein sequence ID" value="KAK1397298.1"/>
    <property type="molecule type" value="Genomic_DNA"/>
</dbReference>
<proteinExistence type="predicted"/>
<name>A0AAD8J4W9_9APIA</name>
<evidence type="ECO:0000313" key="2">
    <source>
        <dbReference type="EMBL" id="KAK1397298.1"/>
    </source>
</evidence>
<dbReference type="Proteomes" id="UP001237642">
    <property type="component" value="Unassembled WGS sequence"/>
</dbReference>
<comment type="caution">
    <text evidence="2">The sequence shown here is derived from an EMBL/GenBank/DDBJ whole genome shotgun (WGS) entry which is preliminary data.</text>
</comment>
<protein>
    <submittedName>
        <fullName evidence="2">Uncharacterized protein</fullName>
    </submittedName>
</protein>
<feature type="compositionally biased region" description="Polar residues" evidence="1">
    <location>
        <begin position="1"/>
        <end position="13"/>
    </location>
</feature>
<evidence type="ECO:0000313" key="3">
    <source>
        <dbReference type="Proteomes" id="UP001237642"/>
    </source>
</evidence>
<sequence>MGSKVPTSVTTAKAQEDIPDYEEYGEGAISALGEDKVIGDDDEYDELYKDINIGEGCLQFQQSHEAPGPSANGAVNEVNIGEDDECDELYSDINIGKGCLHPQLSEAPGPSANGAMNEVISEDEEYNELYGDIKIEEGFLQLHLSEAPGPSAKDAVNEGFQVQNTTVPEPRTIYLVPKESHIHGVPTDEKDTDSGVQFLKPRNQVESGKLSANIAFPGPGKSIEQKIEGGDPRTKNLLGYHQWNECRSE</sequence>